<sequence length="164" mass="17897">MADSSFDIVSKVERQEADNALNQAAKELTQRFDFRGTDASIVWAGEESVTITAGTEERCKAAIDVFKDKLIKRGISLRALDIGDPEPSGKTFKVTGTLVQGIASDKAKAIAKKIRDEGPKGVQAQIQGDQLRVSGKKRDDLQAVMALLKNAEDLDIALQFTNYR</sequence>
<dbReference type="EMBL" id="JAERWL010000005">
    <property type="protein sequence ID" value="MBM9475829.1"/>
    <property type="molecule type" value="Genomic_DNA"/>
</dbReference>
<dbReference type="AlphaFoldDB" id="A0A939C4L0"/>
<dbReference type="Pfam" id="PF04461">
    <property type="entry name" value="YajQ"/>
    <property type="match status" value="1"/>
</dbReference>
<dbReference type="SUPFAM" id="SSF89963">
    <property type="entry name" value="YajQ-like"/>
    <property type="match status" value="2"/>
</dbReference>
<comment type="similarity">
    <text evidence="2 3">Belongs to the YajQ family.</text>
</comment>
<dbReference type="Gene3D" id="3.30.70.990">
    <property type="entry name" value="YajQ-like, domain 2"/>
    <property type="match status" value="1"/>
</dbReference>
<dbReference type="InterPro" id="IPR036183">
    <property type="entry name" value="YajQ-like_sf"/>
</dbReference>
<name>A0A939C4L0_9ACTN</name>
<evidence type="ECO:0000256" key="3">
    <source>
        <dbReference type="HAMAP-Rule" id="MF_00632"/>
    </source>
</evidence>
<organism evidence="4 5">
    <name type="scientific">Nakamurella flavida</name>
    <dbReference type="NCBI Taxonomy" id="363630"/>
    <lineage>
        <taxon>Bacteria</taxon>
        <taxon>Bacillati</taxon>
        <taxon>Actinomycetota</taxon>
        <taxon>Actinomycetes</taxon>
        <taxon>Nakamurellales</taxon>
        <taxon>Nakamurellaceae</taxon>
        <taxon>Nakamurella</taxon>
    </lineage>
</organism>
<comment type="function">
    <text evidence="3">Nucleotide-binding protein.</text>
</comment>
<proteinExistence type="inferred from homology"/>
<dbReference type="RefSeq" id="WP_205255911.1">
    <property type="nucleotide sequence ID" value="NZ_BAAAPV010000002.1"/>
</dbReference>
<dbReference type="GO" id="GO:0005829">
    <property type="term" value="C:cytosol"/>
    <property type="evidence" value="ECO:0007669"/>
    <property type="project" value="TreeGrafter"/>
</dbReference>
<evidence type="ECO:0000313" key="4">
    <source>
        <dbReference type="EMBL" id="MBM9475829.1"/>
    </source>
</evidence>
<dbReference type="HAMAP" id="MF_00632">
    <property type="entry name" value="UPF0234"/>
    <property type="match status" value="1"/>
</dbReference>
<reference evidence="4" key="1">
    <citation type="submission" date="2021-01" db="EMBL/GenBank/DDBJ databases">
        <title>KCTC 19127 draft genome.</title>
        <authorList>
            <person name="An D."/>
        </authorList>
    </citation>
    <scope>NUCLEOTIDE SEQUENCE</scope>
    <source>
        <strain evidence="4">KCTC 19127</strain>
    </source>
</reference>
<dbReference type="Proteomes" id="UP000663801">
    <property type="component" value="Unassembled WGS sequence"/>
</dbReference>
<dbReference type="GO" id="GO:0000166">
    <property type="term" value="F:nucleotide binding"/>
    <property type="evidence" value="ECO:0007669"/>
    <property type="project" value="UniProtKB-UniRule"/>
</dbReference>
<dbReference type="NCBIfam" id="NF003819">
    <property type="entry name" value="PRK05412.1"/>
    <property type="match status" value="1"/>
</dbReference>
<dbReference type="Gene3D" id="3.30.70.860">
    <property type="match status" value="1"/>
</dbReference>
<dbReference type="PANTHER" id="PTHR30476:SF0">
    <property type="entry name" value="UPF0234 PROTEIN YAJQ"/>
    <property type="match status" value="1"/>
</dbReference>
<gene>
    <name evidence="4" type="ORF">JL107_05165</name>
</gene>
<evidence type="ECO:0000313" key="5">
    <source>
        <dbReference type="Proteomes" id="UP000663801"/>
    </source>
</evidence>
<dbReference type="InterPro" id="IPR035571">
    <property type="entry name" value="UPF0234-like_C"/>
</dbReference>
<dbReference type="FunFam" id="3.30.70.860:FF:000004">
    <property type="entry name" value="UPF0234 protein AWC22_11905"/>
    <property type="match status" value="1"/>
</dbReference>
<keyword evidence="1 3" id="KW-0547">Nucleotide-binding</keyword>
<dbReference type="CDD" id="cd11740">
    <property type="entry name" value="YajQ_like"/>
    <property type="match status" value="1"/>
</dbReference>
<dbReference type="InterPro" id="IPR035570">
    <property type="entry name" value="UPF0234_N"/>
</dbReference>
<accession>A0A939C4L0</accession>
<evidence type="ECO:0000256" key="1">
    <source>
        <dbReference type="ARBA" id="ARBA00022741"/>
    </source>
</evidence>
<dbReference type="InterPro" id="IPR007551">
    <property type="entry name" value="YajQ/Smlt4090-like"/>
</dbReference>
<keyword evidence="5" id="KW-1185">Reference proteome</keyword>
<dbReference type="PANTHER" id="PTHR30476">
    <property type="entry name" value="UPF0234 PROTEIN YAJQ"/>
    <property type="match status" value="1"/>
</dbReference>
<comment type="caution">
    <text evidence="4">The sequence shown here is derived from an EMBL/GenBank/DDBJ whole genome shotgun (WGS) entry which is preliminary data.</text>
</comment>
<protein>
    <recommendedName>
        <fullName evidence="3">Nucleotide-binding protein JL107_05165</fullName>
    </recommendedName>
</protein>
<evidence type="ECO:0000256" key="2">
    <source>
        <dbReference type="ARBA" id="ARBA00093450"/>
    </source>
</evidence>